<gene>
    <name evidence="3" type="ORF">SAMN02745229_01763</name>
</gene>
<feature type="region of interest" description="Disordered" evidence="1">
    <location>
        <begin position="32"/>
        <end position="82"/>
    </location>
</feature>
<feature type="compositionally biased region" description="Basic and acidic residues" evidence="1">
    <location>
        <begin position="59"/>
        <end position="75"/>
    </location>
</feature>
<evidence type="ECO:0000313" key="4">
    <source>
        <dbReference type="Proteomes" id="UP000184278"/>
    </source>
</evidence>
<organism evidence="3 4">
    <name type="scientific">Butyrivibrio fibrisolvens DSM 3071</name>
    <dbReference type="NCBI Taxonomy" id="1121131"/>
    <lineage>
        <taxon>Bacteria</taxon>
        <taxon>Bacillati</taxon>
        <taxon>Bacillota</taxon>
        <taxon>Clostridia</taxon>
        <taxon>Lachnospirales</taxon>
        <taxon>Lachnospiraceae</taxon>
        <taxon>Butyrivibrio</taxon>
    </lineage>
</organism>
<name>A0A1M5YWR8_BUTFI</name>
<evidence type="ECO:0000313" key="3">
    <source>
        <dbReference type="EMBL" id="SHI15993.1"/>
    </source>
</evidence>
<feature type="signal peptide" evidence="2">
    <location>
        <begin position="1"/>
        <end position="23"/>
    </location>
</feature>
<sequence>MKKKYLIAMGVSLAMLMTGCSSFSEIHEMTMLDKGDKQTSSQSSDEEKDMDSEEDNEETDNKNDDNNDNGNKDDDNNQGDTARELSQAELSEFEDMFSDLKYEAFIDYGFADVTEIPWDDVVYYESENLWTPADDEKENIYLDTVGKTVDEYLGMIVYVEQSKLEEFCLTYTGTDYSNAKFPLTWLYIPECDAYFYEVTDASDPTYSVLSGIVNDTTYTVEILDPAYDYNKSRTFTFIKDGDDVKVISNIIHWEEGADNSYTFDSEIYGESTIYTYGTTAYLIAHGNQQGYIYTTYSGHEMTSIDDIYFFDFNADGIKDILVVGDSNEGPTITVTYSNGRYYSNWLTGLDDAINDGIDGDLTEDNLKAFLLKYGSNGSYSSYKEAYSQVAYIRDLDDYEYNYGLQDLDEDGMPELIIKKVEGSWFRIDVYSFEDDYAVRVASLAATQDTLETEEIDEYENVTLGQIDMSLTYEELISELDG</sequence>
<dbReference type="OrthoDB" id="1864194at2"/>
<evidence type="ECO:0000256" key="1">
    <source>
        <dbReference type="SAM" id="MobiDB-lite"/>
    </source>
</evidence>
<keyword evidence="4" id="KW-1185">Reference proteome</keyword>
<dbReference type="GeneID" id="89510024"/>
<keyword evidence="2" id="KW-0732">Signal</keyword>
<dbReference type="SUPFAM" id="SSF69318">
    <property type="entry name" value="Integrin alpha N-terminal domain"/>
    <property type="match status" value="1"/>
</dbReference>
<proteinExistence type="predicted"/>
<evidence type="ECO:0008006" key="5">
    <source>
        <dbReference type="Google" id="ProtNLM"/>
    </source>
</evidence>
<evidence type="ECO:0000256" key="2">
    <source>
        <dbReference type="SAM" id="SignalP"/>
    </source>
</evidence>
<protein>
    <recommendedName>
        <fullName evidence="5">Repeat domain-containing protein</fullName>
    </recommendedName>
</protein>
<dbReference type="PROSITE" id="PS51257">
    <property type="entry name" value="PROKAR_LIPOPROTEIN"/>
    <property type="match status" value="1"/>
</dbReference>
<dbReference type="EMBL" id="FQXK01000013">
    <property type="protein sequence ID" value="SHI15993.1"/>
    <property type="molecule type" value="Genomic_DNA"/>
</dbReference>
<dbReference type="InterPro" id="IPR028994">
    <property type="entry name" value="Integrin_alpha_N"/>
</dbReference>
<reference evidence="4" key="1">
    <citation type="submission" date="2016-11" db="EMBL/GenBank/DDBJ databases">
        <authorList>
            <person name="Varghese N."/>
            <person name="Submissions S."/>
        </authorList>
    </citation>
    <scope>NUCLEOTIDE SEQUENCE [LARGE SCALE GENOMIC DNA]</scope>
    <source>
        <strain evidence="4">DSM 3071</strain>
    </source>
</reference>
<dbReference type="RefSeq" id="WP_073387092.1">
    <property type="nucleotide sequence ID" value="NZ_FQXK01000013.1"/>
</dbReference>
<feature type="chain" id="PRO_5038337483" description="Repeat domain-containing protein" evidence="2">
    <location>
        <begin position="24"/>
        <end position="481"/>
    </location>
</feature>
<accession>A0A1M5YWR8</accession>
<dbReference type="Proteomes" id="UP000184278">
    <property type="component" value="Unassembled WGS sequence"/>
</dbReference>
<dbReference type="AlphaFoldDB" id="A0A1M5YWR8"/>
<feature type="compositionally biased region" description="Acidic residues" evidence="1">
    <location>
        <begin position="44"/>
        <end position="58"/>
    </location>
</feature>